<keyword evidence="1" id="KW-1133">Transmembrane helix</keyword>
<feature type="transmembrane region" description="Helical" evidence="1">
    <location>
        <begin position="43"/>
        <end position="66"/>
    </location>
</feature>
<evidence type="ECO:0000313" key="2">
    <source>
        <dbReference type="EMBL" id="OMD19382.1"/>
    </source>
</evidence>
<dbReference type="Proteomes" id="UP000187158">
    <property type="component" value="Unassembled WGS sequence"/>
</dbReference>
<sequence length="70" mass="6957">MLSYAPSFSELTLEDSINIDGGVDWAKVGAGVLGMVTIMSAVAAAPVTATAAVVYISGTVAAGYLVGTSF</sequence>
<dbReference type="EMBL" id="MPVP01000243">
    <property type="protein sequence ID" value="OMD19382.1"/>
    <property type="molecule type" value="Genomic_DNA"/>
</dbReference>
<reference evidence="2 3" key="1">
    <citation type="submission" date="2016-11" db="EMBL/GenBank/DDBJ databases">
        <title>Paenibacillus species isolates.</title>
        <authorList>
            <person name="Beno S.M."/>
        </authorList>
    </citation>
    <scope>NUCLEOTIDE SEQUENCE [LARGE SCALE GENOMIC DNA]</scope>
    <source>
        <strain evidence="2 3">FSL H7-0433</strain>
    </source>
</reference>
<evidence type="ECO:0000313" key="3">
    <source>
        <dbReference type="Proteomes" id="UP000187158"/>
    </source>
</evidence>
<comment type="caution">
    <text evidence="2">The sequence shown here is derived from an EMBL/GenBank/DDBJ whole genome shotgun (WGS) entry which is preliminary data.</text>
</comment>
<gene>
    <name evidence="2" type="ORF">BSO21_25690</name>
</gene>
<protein>
    <recommendedName>
        <fullName evidence="4">Bacteriocin</fullName>
    </recommendedName>
</protein>
<proteinExistence type="predicted"/>
<accession>A0ABX3GJQ8</accession>
<keyword evidence="3" id="KW-1185">Reference proteome</keyword>
<name>A0ABX3GJQ8_9BACL</name>
<evidence type="ECO:0000256" key="1">
    <source>
        <dbReference type="SAM" id="Phobius"/>
    </source>
</evidence>
<evidence type="ECO:0008006" key="4">
    <source>
        <dbReference type="Google" id="ProtNLM"/>
    </source>
</evidence>
<keyword evidence="1" id="KW-0812">Transmembrane</keyword>
<organism evidence="2 3">
    <name type="scientific">Paenibacillus odorifer</name>
    <dbReference type="NCBI Taxonomy" id="189426"/>
    <lineage>
        <taxon>Bacteria</taxon>
        <taxon>Bacillati</taxon>
        <taxon>Bacillota</taxon>
        <taxon>Bacilli</taxon>
        <taxon>Bacillales</taxon>
        <taxon>Paenibacillaceae</taxon>
        <taxon>Paenibacillus</taxon>
    </lineage>
</organism>
<dbReference type="RefSeq" id="WP_076123801.1">
    <property type="nucleotide sequence ID" value="NZ_DALZAY010000016.1"/>
</dbReference>
<keyword evidence="1" id="KW-0472">Membrane</keyword>